<evidence type="ECO:0000256" key="1">
    <source>
        <dbReference type="SAM" id="Coils"/>
    </source>
</evidence>
<proteinExistence type="predicted"/>
<feature type="non-terminal residue" evidence="2">
    <location>
        <position position="81"/>
    </location>
</feature>
<dbReference type="AlphaFoldDB" id="X1LAE3"/>
<keyword evidence="1" id="KW-0175">Coiled coil</keyword>
<evidence type="ECO:0000313" key="2">
    <source>
        <dbReference type="EMBL" id="GAI02831.1"/>
    </source>
</evidence>
<feature type="coiled-coil region" evidence="1">
    <location>
        <begin position="1"/>
        <end position="32"/>
    </location>
</feature>
<name>X1LAE3_9ZZZZ</name>
<sequence>MEKELTDKKVLKAKVEKILQELQEENKKSINTTDAECTRINSIQGSLAGYSLQGTFDEKHGLIVNSDVVSENNDLNQFAEQ</sequence>
<dbReference type="EMBL" id="BARV01012278">
    <property type="protein sequence ID" value="GAI02831.1"/>
    <property type="molecule type" value="Genomic_DNA"/>
</dbReference>
<organism evidence="2">
    <name type="scientific">marine sediment metagenome</name>
    <dbReference type="NCBI Taxonomy" id="412755"/>
    <lineage>
        <taxon>unclassified sequences</taxon>
        <taxon>metagenomes</taxon>
        <taxon>ecological metagenomes</taxon>
    </lineage>
</organism>
<protein>
    <submittedName>
        <fullName evidence="2">Uncharacterized protein</fullName>
    </submittedName>
</protein>
<gene>
    <name evidence="2" type="ORF">S06H3_22822</name>
</gene>
<accession>X1LAE3</accession>
<reference evidence="2" key="1">
    <citation type="journal article" date="2014" name="Front. Microbiol.">
        <title>High frequency of phylogenetically diverse reductive dehalogenase-homologous genes in deep subseafloor sedimentary metagenomes.</title>
        <authorList>
            <person name="Kawai M."/>
            <person name="Futagami T."/>
            <person name="Toyoda A."/>
            <person name="Takaki Y."/>
            <person name="Nishi S."/>
            <person name="Hori S."/>
            <person name="Arai W."/>
            <person name="Tsubouchi T."/>
            <person name="Morono Y."/>
            <person name="Uchiyama I."/>
            <person name="Ito T."/>
            <person name="Fujiyama A."/>
            <person name="Inagaki F."/>
            <person name="Takami H."/>
        </authorList>
    </citation>
    <scope>NUCLEOTIDE SEQUENCE</scope>
    <source>
        <strain evidence="2">Expedition CK06-06</strain>
    </source>
</reference>
<comment type="caution">
    <text evidence="2">The sequence shown here is derived from an EMBL/GenBank/DDBJ whole genome shotgun (WGS) entry which is preliminary data.</text>
</comment>